<sequence length="429" mass="46537">MTMLRRHWPSYLPWILAFVILLAIPFLFYDWGKGRHSGFVLTLMSEIGVMAIFALSYNMLMGQAGLLSFGHAVLLGMGAYCAAHVVLLVKAGTIWLPTELVPLAGGLGGLFFGFVFGWLVTKQRATAFAMITMGLGELVSAAALMFMGFFGGEGGISVDRVMDTSLFGLSYSSPWQVYCLVLVWAFIAAVLMKLQTQTPLGSIANATRDNFERAQFVGYDPRMVRLYQFALSGFFAGIGGGLYVLIYEIVTFDTVSAGKSANALLAVYIGGAGGFFGPILGTIVVVLLQSGVSLLSNAWLLYVGILFIVMVMYAPGGLIGLIFMHMPIWRAGRMRELLLPYARAFPAALLVMLGFVLLVELASFTTIGAAQGKKFSIGGHLIDTTAPLPWVIALAALVLGTLWLRREARGFRKRWDAVTEDIKLRGAMS</sequence>
<feature type="transmembrane region" description="Helical" evidence="6">
    <location>
        <begin position="12"/>
        <end position="31"/>
    </location>
</feature>
<feature type="transmembrane region" description="Helical" evidence="6">
    <location>
        <begin position="38"/>
        <end position="60"/>
    </location>
</feature>
<dbReference type="RefSeq" id="WP_074826591.1">
    <property type="nucleotide sequence ID" value="NZ_FNTI01000001.1"/>
</dbReference>
<feature type="transmembrane region" description="Helical" evidence="6">
    <location>
        <begin position="387"/>
        <end position="404"/>
    </location>
</feature>
<keyword evidence="3 6" id="KW-0812">Transmembrane</keyword>
<feature type="transmembrane region" description="Helical" evidence="6">
    <location>
        <begin position="66"/>
        <end position="88"/>
    </location>
</feature>
<keyword evidence="2" id="KW-1003">Cell membrane</keyword>
<dbReference type="EMBL" id="FNTI01000001">
    <property type="protein sequence ID" value="SEE00335.1"/>
    <property type="molecule type" value="Genomic_DNA"/>
</dbReference>
<dbReference type="AlphaFoldDB" id="A0A1H5FA81"/>
<evidence type="ECO:0000256" key="3">
    <source>
        <dbReference type="ARBA" id="ARBA00022692"/>
    </source>
</evidence>
<feature type="transmembrane region" description="Helical" evidence="6">
    <location>
        <begin position="100"/>
        <end position="121"/>
    </location>
</feature>
<keyword evidence="5 6" id="KW-0472">Membrane</keyword>
<evidence type="ECO:0000313" key="7">
    <source>
        <dbReference type="EMBL" id="SEE00335.1"/>
    </source>
</evidence>
<dbReference type="CDD" id="cd06581">
    <property type="entry name" value="TM_PBP1_LivM_like"/>
    <property type="match status" value="1"/>
</dbReference>
<evidence type="ECO:0000256" key="5">
    <source>
        <dbReference type="ARBA" id="ARBA00023136"/>
    </source>
</evidence>
<dbReference type="PANTHER" id="PTHR30482:SF17">
    <property type="entry name" value="ABC TRANSPORTER ATP-BINDING PROTEIN"/>
    <property type="match status" value="1"/>
</dbReference>
<protein>
    <submittedName>
        <fullName evidence="7">Amino acid/amide ABC transporter membrane protein 2, HAAT family</fullName>
    </submittedName>
</protein>
<evidence type="ECO:0000256" key="1">
    <source>
        <dbReference type="ARBA" id="ARBA00004651"/>
    </source>
</evidence>
<dbReference type="InterPro" id="IPR001851">
    <property type="entry name" value="ABC_transp_permease"/>
</dbReference>
<proteinExistence type="predicted"/>
<evidence type="ECO:0000256" key="6">
    <source>
        <dbReference type="SAM" id="Phobius"/>
    </source>
</evidence>
<dbReference type="InterPro" id="IPR043428">
    <property type="entry name" value="LivM-like"/>
</dbReference>
<organism evidence="7 8">
    <name type="scientific">Bradyrhizobium lablabi</name>
    <dbReference type="NCBI Taxonomy" id="722472"/>
    <lineage>
        <taxon>Bacteria</taxon>
        <taxon>Pseudomonadati</taxon>
        <taxon>Pseudomonadota</taxon>
        <taxon>Alphaproteobacteria</taxon>
        <taxon>Hyphomicrobiales</taxon>
        <taxon>Nitrobacteraceae</taxon>
        <taxon>Bradyrhizobium</taxon>
    </lineage>
</organism>
<comment type="subcellular location">
    <subcellularLocation>
        <location evidence="1">Cell membrane</location>
        <topology evidence="1">Multi-pass membrane protein</topology>
    </subcellularLocation>
</comment>
<reference evidence="7 8" key="1">
    <citation type="submission" date="2016-10" db="EMBL/GenBank/DDBJ databases">
        <authorList>
            <person name="de Groot N.N."/>
        </authorList>
    </citation>
    <scope>NUCLEOTIDE SEQUENCE [LARGE SCALE GENOMIC DNA]</scope>
    <source>
        <strain evidence="7 8">GAS522</strain>
    </source>
</reference>
<accession>A0A1H5FA81</accession>
<gene>
    <name evidence="7" type="ORF">SAMN05444171_5936</name>
</gene>
<name>A0A1H5FA81_9BRAD</name>
<keyword evidence="4 6" id="KW-1133">Transmembrane helix</keyword>
<feature type="transmembrane region" description="Helical" evidence="6">
    <location>
        <begin position="226"/>
        <end position="250"/>
    </location>
</feature>
<dbReference type="Proteomes" id="UP000183208">
    <property type="component" value="Unassembled WGS sequence"/>
</dbReference>
<dbReference type="Pfam" id="PF02653">
    <property type="entry name" value="BPD_transp_2"/>
    <property type="match status" value="1"/>
</dbReference>
<feature type="transmembrane region" description="Helical" evidence="6">
    <location>
        <begin position="299"/>
        <end position="323"/>
    </location>
</feature>
<dbReference type="GO" id="GO:0015658">
    <property type="term" value="F:branched-chain amino acid transmembrane transporter activity"/>
    <property type="evidence" value="ECO:0007669"/>
    <property type="project" value="InterPro"/>
</dbReference>
<feature type="transmembrane region" description="Helical" evidence="6">
    <location>
        <begin position="127"/>
        <end position="152"/>
    </location>
</feature>
<evidence type="ECO:0000256" key="2">
    <source>
        <dbReference type="ARBA" id="ARBA00022475"/>
    </source>
</evidence>
<feature type="transmembrane region" description="Helical" evidence="6">
    <location>
        <begin position="344"/>
        <end position="367"/>
    </location>
</feature>
<dbReference type="OrthoDB" id="9804361at2"/>
<dbReference type="PANTHER" id="PTHR30482">
    <property type="entry name" value="HIGH-AFFINITY BRANCHED-CHAIN AMINO ACID TRANSPORT SYSTEM PERMEASE"/>
    <property type="match status" value="1"/>
</dbReference>
<evidence type="ECO:0000256" key="4">
    <source>
        <dbReference type="ARBA" id="ARBA00022989"/>
    </source>
</evidence>
<evidence type="ECO:0000313" key="8">
    <source>
        <dbReference type="Proteomes" id="UP000183208"/>
    </source>
</evidence>
<dbReference type="GO" id="GO:0005886">
    <property type="term" value="C:plasma membrane"/>
    <property type="evidence" value="ECO:0007669"/>
    <property type="project" value="UniProtKB-SubCell"/>
</dbReference>
<feature type="transmembrane region" description="Helical" evidence="6">
    <location>
        <begin position="262"/>
        <end position="287"/>
    </location>
</feature>